<name>A0A419DEJ5_9BACT</name>
<organism evidence="4 5">
    <name type="scientific">candidate division WS5 bacterium</name>
    <dbReference type="NCBI Taxonomy" id="2093353"/>
    <lineage>
        <taxon>Bacteria</taxon>
        <taxon>candidate division WS5</taxon>
    </lineage>
</organism>
<keyword evidence="2" id="KW-1133">Transmembrane helix</keyword>
<evidence type="ECO:0000256" key="1">
    <source>
        <dbReference type="SAM" id="MobiDB-lite"/>
    </source>
</evidence>
<dbReference type="InterPro" id="IPR039564">
    <property type="entry name" value="Peptidase_C39-like"/>
</dbReference>
<reference evidence="4 5" key="1">
    <citation type="journal article" date="2017" name="ISME J.">
        <title>Energy and carbon metabolisms in a deep terrestrial subsurface fluid microbial community.</title>
        <authorList>
            <person name="Momper L."/>
            <person name="Jungbluth S.P."/>
            <person name="Lee M.D."/>
            <person name="Amend J.P."/>
        </authorList>
    </citation>
    <scope>NUCLEOTIDE SEQUENCE [LARGE SCALE GENOMIC DNA]</scope>
    <source>
        <strain evidence="4">SURF_29</strain>
    </source>
</reference>
<evidence type="ECO:0000256" key="2">
    <source>
        <dbReference type="SAM" id="Phobius"/>
    </source>
</evidence>
<feature type="transmembrane region" description="Helical" evidence="2">
    <location>
        <begin position="12"/>
        <end position="29"/>
    </location>
</feature>
<comment type="caution">
    <text evidence="4">The sequence shown here is derived from an EMBL/GenBank/DDBJ whole genome shotgun (WGS) entry which is preliminary data.</text>
</comment>
<keyword evidence="2" id="KW-0472">Membrane</keyword>
<dbReference type="Gene3D" id="3.90.70.10">
    <property type="entry name" value="Cysteine proteinases"/>
    <property type="match status" value="1"/>
</dbReference>
<feature type="region of interest" description="Disordered" evidence="1">
    <location>
        <begin position="37"/>
        <end position="63"/>
    </location>
</feature>
<proteinExistence type="predicted"/>
<dbReference type="AlphaFoldDB" id="A0A419DEJ5"/>
<dbReference type="Pfam" id="PF13529">
    <property type="entry name" value="Peptidase_C39_2"/>
    <property type="match status" value="1"/>
</dbReference>
<dbReference type="Proteomes" id="UP000285655">
    <property type="component" value="Unassembled WGS sequence"/>
</dbReference>
<keyword evidence="2" id="KW-0812">Transmembrane</keyword>
<feature type="domain" description="Peptidase C39-like" evidence="3">
    <location>
        <begin position="152"/>
        <end position="216"/>
    </location>
</feature>
<evidence type="ECO:0000313" key="5">
    <source>
        <dbReference type="Proteomes" id="UP000285655"/>
    </source>
</evidence>
<gene>
    <name evidence="4" type="ORF">C4544_02425</name>
</gene>
<evidence type="ECO:0000313" key="4">
    <source>
        <dbReference type="EMBL" id="RJO61566.1"/>
    </source>
</evidence>
<evidence type="ECO:0000259" key="3">
    <source>
        <dbReference type="Pfam" id="PF13529"/>
    </source>
</evidence>
<sequence length="253" mass="28704">MRTRKRQTNKKYFLYIISLAIAIGGIALFKMNERPKAQPEVKVEKDAEVSETKKDPGPKEELPSIKDSAILPVPFTLQGPLNNLNIHEESCEEAAALMYHYFLEGQYTFGGSTVIPPQKANDEMIAMKNWQVKNYGVEPDLSIEKLGLFMQQYYGYNYNTFKNITRDDIKREVSAGNPVLVPVMTHSLKNPMYGRENTYHILVIKGYNAQNVITNDAGVRGENQEYSWDILFGAIDAQTPKMGQGREMVIVTK</sequence>
<protein>
    <recommendedName>
        <fullName evidence="3">Peptidase C39-like domain-containing protein</fullName>
    </recommendedName>
</protein>
<dbReference type="EMBL" id="QZJW01000017">
    <property type="protein sequence ID" value="RJO61566.1"/>
    <property type="molecule type" value="Genomic_DNA"/>
</dbReference>
<accession>A0A419DEJ5</accession>